<feature type="transmembrane region" description="Helical" evidence="12">
    <location>
        <begin position="128"/>
        <end position="153"/>
    </location>
</feature>
<feature type="transmembrane region" description="Helical" evidence="12">
    <location>
        <begin position="285"/>
        <end position="303"/>
    </location>
</feature>
<keyword evidence="7 12" id="KW-0812">Transmembrane</keyword>
<evidence type="ECO:0000256" key="11">
    <source>
        <dbReference type="PROSITE-ProRule" id="PRU00421"/>
    </source>
</evidence>
<keyword evidence="4 15" id="KW-0762">Sugar transport</keyword>
<dbReference type="InterPro" id="IPR018113">
    <property type="entry name" value="PTrfase_EIIB_Cys"/>
</dbReference>
<keyword evidence="9 12" id="KW-1133">Transmembrane helix</keyword>
<keyword evidence="5" id="KW-0808">Transferase</keyword>
<evidence type="ECO:0000256" key="12">
    <source>
        <dbReference type="SAM" id="Phobius"/>
    </source>
</evidence>
<protein>
    <submittedName>
        <fullName evidence="15">PTS glucose transporter subunit IIBC</fullName>
    </submittedName>
</protein>
<dbReference type="GO" id="GO:0009401">
    <property type="term" value="P:phosphoenolpyruvate-dependent sugar phosphotransferase system"/>
    <property type="evidence" value="ECO:0007669"/>
    <property type="project" value="UniProtKB-KW"/>
</dbReference>
<accession>A0A427V5I0</accession>
<evidence type="ECO:0000256" key="7">
    <source>
        <dbReference type="ARBA" id="ARBA00022692"/>
    </source>
</evidence>
<sequence>MSEIRQRTVENMQKFSRAMIGAVLFLPVIGLILALSSVLTNPSLIPENSVIHNIGQLLGDTFWPLFGNLGLLFCVGISYGLAKDKKTEVALVAVMCFIMFLGANHSWLELTHQVAETINGEYYGTGQTRLLGFVVVDMGVFLGIILGCTIAWVHNKVSQIELPGALSMYGGAKLTLIAMTPVVLLYAIAFTTIWPVMTHGITALTGFMKNAGVAGVFVYGFFEKFLIPTGLHHFVWSPFQLTQIGGTLMVDGQTVSGTQAIFLAYMRHPDLTPMMNDALRFSQQGMTTIFGLSGAALAFYHTASPAKKQMAKAILLPAIITSILTGITEPIEFTFLFVSPLLWVIHATLTAASQAICDLFSVRPWGASGLIEFAIYNLPLPVALTRWPLYIVIGIGQFAAYYVIFRTLVVKLNLKTPGREDDDEVKLYSKQDYQAKNKQKNKDVTDDIIKGLGGRENILSVDNCFTRLRVEVKDLTQVNDAILKSTGANGVVRNNHEVQVIYGVRVGQIRSRVDVWLAQTPTGSNV</sequence>
<name>A0A427V5I0_9ENTR</name>
<keyword evidence="2" id="KW-0813">Transport</keyword>
<dbReference type="OrthoDB" id="7571469at2"/>
<dbReference type="PANTHER" id="PTHR30009">
    <property type="entry name" value="CYTOCHROME C-TYPE SYNTHESIS PROTEIN AND PTS TRANSMEMBRANE COMPONENT"/>
    <property type="match status" value="1"/>
</dbReference>
<dbReference type="PROSITE" id="PS51103">
    <property type="entry name" value="PTS_EIIC_TYPE_1"/>
    <property type="match status" value="1"/>
</dbReference>
<evidence type="ECO:0000256" key="9">
    <source>
        <dbReference type="ARBA" id="ARBA00022989"/>
    </source>
</evidence>
<dbReference type="GO" id="GO:0016301">
    <property type="term" value="F:kinase activity"/>
    <property type="evidence" value="ECO:0007669"/>
    <property type="project" value="UniProtKB-KW"/>
</dbReference>
<keyword evidence="6" id="KW-0598">Phosphotransferase system</keyword>
<dbReference type="PANTHER" id="PTHR30009:SF24">
    <property type="entry name" value="PTS SYSTEM, IIBC COMPONENT"/>
    <property type="match status" value="1"/>
</dbReference>
<keyword evidence="8" id="KW-0418">Kinase</keyword>
<dbReference type="InterPro" id="IPR013013">
    <property type="entry name" value="PTS_EIIC_1"/>
</dbReference>
<proteinExistence type="predicted"/>
<reference evidence="15 16" key="1">
    <citation type="submission" date="2018-10" db="EMBL/GenBank/DDBJ databases">
        <title>Transmission dynamics of multidrug resistant bacteria on intensive care unit surfaces.</title>
        <authorList>
            <person name="D'Souza A.W."/>
            <person name="Potter R.F."/>
            <person name="Wallace M."/>
            <person name="Shupe A."/>
            <person name="Patel S."/>
            <person name="Sun S."/>
            <person name="Gul D."/>
            <person name="Kwon J.H."/>
            <person name="Andleeb S."/>
            <person name="Burnham C.-A.D."/>
            <person name="Dantas G."/>
        </authorList>
    </citation>
    <scope>NUCLEOTIDE SEQUENCE [LARGE SCALE GENOMIC DNA]</scope>
    <source>
        <strain evidence="15 16">AS_373</strain>
    </source>
</reference>
<evidence type="ECO:0000256" key="3">
    <source>
        <dbReference type="ARBA" id="ARBA00022475"/>
    </source>
</evidence>
<comment type="caution">
    <text evidence="15">The sequence shown here is derived from an EMBL/GenBank/DDBJ whole genome shotgun (WGS) entry which is preliminary data.</text>
</comment>
<dbReference type="SUPFAM" id="SSF55604">
    <property type="entry name" value="Glucose permease domain IIB"/>
    <property type="match status" value="1"/>
</dbReference>
<evidence type="ECO:0000313" key="16">
    <source>
        <dbReference type="Proteomes" id="UP000275331"/>
    </source>
</evidence>
<dbReference type="Pfam" id="PF00367">
    <property type="entry name" value="PTS_EIIB"/>
    <property type="match status" value="1"/>
</dbReference>
<evidence type="ECO:0000256" key="10">
    <source>
        <dbReference type="ARBA" id="ARBA00023136"/>
    </source>
</evidence>
<feature type="domain" description="PTS EIIB type-1" evidence="13">
    <location>
        <begin position="442"/>
        <end position="523"/>
    </location>
</feature>
<evidence type="ECO:0000259" key="13">
    <source>
        <dbReference type="PROSITE" id="PS51098"/>
    </source>
</evidence>
<dbReference type="InterPro" id="IPR050429">
    <property type="entry name" value="PTS_Glucose_EIICBA"/>
</dbReference>
<feature type="transmembrane region" description="Helical" evidence="12">
    <location>
        <begin position="174"/>
        <end position="194"/>
    </location>
</feature>
<evidence type="ECO:0000313" key="15">
    <source>
        <dbReference type="EMBL" id="RSE28002.1"/>
    </source>
</evidence>
<gene>
    <name evidence="15" type="ORF">EGT71_06355</name>
</gene>
<dbReference type="Proteomes" id="UP000275331">
    <property type="component" value="Unassembled WGS sequence"/>
</dbReference>
<evidence type="ECO:0000256" key="6">
    <source>
        <dbReference type="ARBA" id="ARBA00022683"/>
    </source>
</evidence>
<organism evidence="15 16">
    <name type="scientific">Atlantibacter subterraneus</name>
    <dbReference type="NCBI Taxonomy" id="255519"/>
    <lineage>
        <taxon>Bacteria</taxon>
        <taxon>Pseudomonadati</taxon>
        <taxon>Pseudomonadota</taxon>
        <taxon>Gammaproteobacteria</taxon>
        <taxon>Enterobacterales</taxon>
        <taxon>Enterobacteriaceae</taxon>
        <taxon>Atlantibacter</taxon>
    </lineage>
</organism>
<feature type="transmembrane region" description="Helical" evidence="12">
    <location>
        <begin position="309"/>
        <end position="328"/>
    </location>
</feature>
<dbReference type="Gene3D" id="3.30.1360.60">
    <property type="entry name" value="Glucose permease domain IIB"/>
    <property type="match status" value="1"/>
</dbReference>
<dbReference type="Pfam" id="PF02378">
    <property type="entry name" value="PTS_EIIC"/>
    <property type="match status" value="1"/>
</dbReference>
<dbReference type="NCBIfam" id="TIGR00826">
    <property type="entry name" value="EIIB_glc"/>
    <property type="match status" value="1"/>
</dbReference>
<evidence type="ECO:0000256" key="2">
    <source>
        <dbReference type="ARBA" id="ARBA00022448"/>
    </source>
</evidence>
<evidence type="ECO:0000256" key="8">
    <source>
        <dbReference type="ARBA" id="ARBA00022777"/>
    </source>
</evidence>
<evidence type="ECO:0000259" key="14">
    <source>
        <dbReference type="PROSITE" id="PS51103"/>
    </source>
</evidence>
<dbReference type="InterPro" id="IPR003352">
    <property type="entry name" value="PTS_EIIC"/>
</dbReference>
<evidence type="ECO:0000256" key="5">
    <source>
        <dbReference type="ARBA" id="ARBA00022679"/>
    </source>
</evidence>
<dbReference type="RefSeq" id="WP_125292764.1">
    <property type="nucleotide sequence ID" value="NZ_JAPTZM010000007.1"/>
</dbReference>
<feature type="transmembrane region" description="Helical" evidence="12">
    <location>
        <begin position="387"/>
        <end position="405"/>
    </location>
</feature>
<dbReference type="EMBL" id="RHXB01000003">
    <property type="protein sequence ID" value="RSE28002.1"/>
    <property type="molecule type" value="Genomic_DNA"/>
</dbReference>
<dbReference type="CDD" id="cd00212">
    <property type="entry name" value="PTS_IIB_glc"/>
    <property type="match status" value="1"/>
</dbReference>
<feature type="transmembrane region" description="Helical" evidence="12">
    <location>
        <begin position="89"/>
        <end position="108"/>
    </location>
</feature>
<evidence type="ECO:0000256" key="4">
    <source>
        <dbReference type="ARBA" id="ARBA00022597"/>
    </source>
</evidence>
<dbReference type="GO" id="GO:0005886">
    <property type="term" value="C:plasma membrane"/>
    <property type="evidence" value="ECO:0007669"/>
    <property type="project" value="UniProtKB-SubCell"/>
</dbReference>
<dbReference type="PROSITE" id="PS51098">
    <property type="entry name" value="PTS_EIIB_TYPE_1"/>
    <property type="match status" value="1"/>
</dbReference>
<feature type="transmembrane region" description="Helical" evidence="12">
    <location>
        <begin position="200"/>
        <end position="222"/>
    </location>
</feature>
<feature type="domain" description="PTS EIIC type-1" evidence="14">
    <location>
        <begin position="6"/>
        <end position="421"/>
    </location>
</feature>
<dbReference type="PROSITE" id="PS01035">
    <property type="entry name" value="PTS_EIIB_TYPE_1_CYS"/>
    <property type="match status" value="1"/>
</dbReference>
<keyword evidence="10 12" id="KW-0472">Membrane</keyword>
<keyword evidence="3" id="KW-1003">Cell membrane</keyword>
<feature type="transmembrane region" description="Helical" evidence="12">
    <location>
        <begin position="20"/>
        <end position="41"/>
    </location>
</feature>
<feature type="transmembrane region" description="Helical" evidence="12">
    <location>
        <begin position="61"/>
        <end position="82"/>
    </location>
</feature>
<dbReference type="GO" id="GO:0008982">
    <property type="term" value="F:protein-N(PI)-phosphohistidine-sugar phosphotransferase activity"/>
    <property type="evidence" value="ECO:0007669"/>
    <property type="project" value="InterPro"/>
</dbReference>
<dbReference type="InterPro" id="IPR036878">
    <property type="entry name" value="Glu_permease_IIB"/>
</dbReference>
<dbReference type="InterPro" id="IPR001996">
    <property type="entry name" value="PTS_IIB_1"/>
</dbReference>
<comment type="subcellular location">
    <subcellularLocation>
        <location evidence="1">Cell membrane</location>
        <topology evidence="1">Multi-pass membrane protein</topology>
    </subcellularLocation>
</comment>
<feature type="active site" description="Phosphocysteine intermediate; for EIIB activity" evidence="11">
    <location>
        <position position="464"/>
    </location>
</feature>
<dbReference type="GO" id="GO:0090563">
    <property type="term" value="F:protein-phosphocysteine-sugar phosphotransferase activity"/>
    <property type="evidence" value="ECO:0007669"/>
    <property type="project" value="TreeGrafter"/>
</dbReference>
<evidence type="ECO:0000256" key="1">
    <source>
        <dbReference type="ARBA" id="ARBA00004651"/>
    </source>
</evidence>
<dbReference type="AlphaFoldDB" id="A0A427V5I0"/>